<organism evidence="2 3">
    <name type="scientific">Vibrio tapetis subsp. tapetis</name>
    <dbReference type="NCBI Taxonomy" id="1671868"/>
    <lineage>
        <taxon>Bacteria</taxon>
        <taxon>Pseudomonadati</taxon>
        <taxon>Pseudomonadota</taxon>
        <taxon>Gammaproteobacteria</taxon>
        <taxon>Vibrionales</taxon>
        <taxon>Vibrionaceae</taxon>
        <taxon>Vibrio</taxon>
    </lineage>
</organism>
<dbReference type="GO" id="GO:0006629">
    <property type="term" value="P:lipid metabolic process"/>
    <property type="evidence" value="ECO:0007669"/>
    <property type="project" value="InterPro"/>
</dbReference>
<dbReference type="Proteomes" id="UP000235828">
    <property type="component" value="Chromosome A"/>
</dbReference>
<protein>
    <submittedName>
        <fullName evidence="2">Predicted lipase</fullName>
    </submittedName>
</protein>
<dbReference type="PANTHER" id="PTHR45856:SF24">
    <property type="entry name" value="FUNGAL LIPASE-LIKE DOMAIN-CONTAINING PROTEIN"/>
    <property type="match status" value="1"/>
</dbReference>
<dbReference type="InterPro" id="IPR002921">
    <property type="entry name" value="Fungal_lipase-type"/>
</dbReference>
<dbReference type="Pfam" id="PF01764">
    <property type="entry name" value="Lipase_3"/>
    <property type="match status" value="1"/>
</dbReference>
<gene>
    <name evidence="2" type="ORF">VTAP4600_A2610</name>
</gene>
<dbReference type="SUPFAM" id="SSF53474">
    <property type="entry name" value="alpha/beta-Hydrolases"/>
    <property type="match status" value="1"/>
</dbReference>
<dbReference type="OrthoDB" id="5522031at2"/>
<name>A0A2N8ZF88_9VIBR</name>
<accession>A0A2N8ZF88</accession>
<keyword evidence="3" id="KW-1185">Reference proteome</keyword>
<dbReference type="InterPro" id="IPR051218">
    <property type="entry name" value="Sec_MonoDiacylglyc_Lipase"/>
</dbReference>
<dbReference type="EMBL" id="LT960611">
    <property type="protein sequence ID" value="SON50583.1"/>
    <property type="molecule type" value="Genomic_DNA"/>
</dbReference>
<reference evidence="2 3" key="1">
    <citation type="submission" date="2017-10" db="EMBL/GenBank/DDBJ databases">
        <authorList>
            <person name="Banno H."/>
            <person name="Chua N.-H."/>
        </authorList>
    </citation>
    <scope>NUCLEOTIDE SEQUENCE [LARGE SCALE GENOMIC DNA]</scope>
    <source>
        <strain evidence="2">Vibrio tapetis CECT4600</strain>
    </source>
</reference>
<dbReference type="AlphaFoldDB" id="A0A2N8ZF88"/>
<evidence type="ECO:0000313" key="2">
    <source>
        <dbReference type="EMBL" id="SON50583.1"/>
    </source>
</evidence>
<sequence length="386" mass="42570">MAVLSPKVASKIANMPYQLIVNDKPLIVHSSVKHHFAFNREKRGFEGKTGGILGFLGFGARAEGFAIIGLGKGKYKDELVISVRGTKRVNDWVTNLNIGLKGTPNGALGHAGFINTFHTLRPKIKQFLLSQSRIPKRIHCVGHSLGGALASLFADWLKDEFSIRVNLYTFGAPRIGHESYTRKSDQANDKIYRCTHGADPVPMIPLWPFQHAPYCGHEYRLDNSSGINKNTHGMGPRASPGYVNTANAEDWGTLNIRSNHFLNTPVRLKFEHRNQATFTGYWSDKLSAALTTLLKDAGYFNAMTVQAALSSGLTFYDKLAQCVEKMAAASTKLAEQTMGLLGHMLAFAGRTVTKITKLTAKYIKWVFDVTLKKLYLAAHSAISSLD</sequence>
<dbReference type="InterPro" id="IPR029058">
    <property type="entry name" value="AB_hydrolase_fold"/>
</dbReference>
<proteinExistence type="predicted"/>
<dbReference type="CDD" id="cd00519">
    <property type="entry name" value="Lipase_3"/>
    <property type="match status" value="1"/>
</dbReference>
<dbReference type="KEGG" id="vta:A2610"/>
<dbReference type="PANTHER" id="PTHR45856">
    <property type="entry name" value="ALPHA/BETA-HYDROLASES SUPERFAMILY PROTEIN"/>
    <property type="match status" value="1"/>
</dbReference>
<dbReference type="Gene3D" id="3.40.50.1820">
    <property type="entry name" value="alpha/beta hydrolase"/>
    <property type="match status" value="1"/>
</dbReference>
<evidence type="ECO:0000313" key="3">
    <source>
        <dbReference type="Proteomes" id="UP000235828"/>
    </source>
</evidence>
<dbReference type="RefSeq" id="WP_102523039.1">
    <property type="nucleotide sequence ID" value="NZ_LT960611.1"/>
</dbReference>
<evidence type="ECO:0000259" key="1">
    <source>
        <dbReference type="Pfam" id="PF01764"/>
    </source>
</evidence>
<feature type="domain" description="Fungal lipase-type" evidence="1">
    <location>
        <begin position="80"/>
        <end position="207"/>
    </location>
</feature>